<comment type="caution">
    <text evidence="2">The sequence shown here is derived from an EMBL/GenBank/DDBJ whole genome shotgun (WGS) entry which is preliminary data.</text>
</comment>
<sequence length="35" mass="3516">MLELIAGIIIGIGVLGGVGMCMAVAAMMKSGSEEY</sequence>
<accession>A0A4V3BKM9</accession>
<proteinExistence type="predicted"/>
<keyword evidence="1" id="KW-1133">Transmembrane helix</keyword>
<organism evidence="2 3">
    <name type="scientific">Curtobacterium flaccumfaciens</name>
    <dbReference type="NCBI Taxonomy" id="2035"/>
    <lineage>
        <taxon>Bacteria</taxon>
        <taxon>Bacillati</taxon>
        <taxon>Actinomycetota</taxon>
        <taxon>Actinomycetes</taxon>
        <taxon>Micrococcales</taxon>
        <taxon>Microbacteriaceae</taxon>
        <taxon>Curtobacterium</taxon>
    </lineage>
</organism>
<gene>
    <name evidence="2" type="ORF">EDF64_11083</name>
</gene>
<dbReference type="EMBL" id="SNVW01000010">
    <property type="protein sequence ID" value="TDN42822.1"/>
    <property type="molecule type" value="Genomic_DNA"/>
</dbReference>
<evidence type="ECO:0000313" key="2">
    <source>
        <dbReference type="EMBL" id="TDN42822.1"/>
    </source>
</evidence>
<evidence type="ECO:0000313" key="3">
    <source>
        <dbReference type="Proteomes" id="UP000295764"/>
    </source>
</evidence>
<evidence type="ECO:0000256" key="1">
    <source>
        <dbReference type="SAM" id="Phobius"/>
    </source>
</evidence>
<keyword evidence="1" id="KW-0812">Transmembrane</keyword>
<keyword evidence="1" id="KW-0472">Membrane</keyword>
<name>A0A4V3BKM9_9MICO</name>
<dbReference type="Proteomes" id="UP000295764">
    <property type="component" value="Unassembled WGS sequence"/>
</dbReference>
<feature type="transmembrane region" description="Helical" evidence="1">
    <location>
        <begin position="6"/>
        <end position="28"/>
    </location>
</feature>
<dbReference type="AlphaFoldDB" id="A0A4V3BKM9"/>
<protein>
    <submittedName>
        <fullName evidence="2">Uncharacterized protein</fullName>
    </submittedName>
</protein>
<reference evidence="2 3" key="1">
    <citation type="submission" date="2019-03" db="EMBL/GenBank/DDBJ databases">
        <title>Genomic analyses of the natural microbiome of Caenorhabditis elegans.</title>
        <authorList>
            <person name="Samuel B."/>
        </authorList>
    </citation>
    <scope>NUCLEOTIDE SEQUENCE [LARGE SCALE GENOMIC DNA]</scope>
    <source>
        <strain evidence="2 3">JUb65</strain>
    </source>
</reference>